<evidence type="ECO:0000313" key="3">
    <source>
        <dbReference type="Proteomes" id="UP000831787"/>
    </source>
</evidence>
<keyword evidence="3" id="KW-1185">Reference proteome</keyword>
<dbReference type="Pfam" id="PF03698">
    <property type="entry name" value="UPF0180"/>
    <property type="match status" value="1"/>
</dbReference>
<accession>A0ABY4EGU4</accession>
<evidence type="ECO:0000313" key="2">
    <source>
        <dbReference type="EMBL" id="UOQ43220.1"/>
    </source>
</evidence>
<dbReference type="RefSeq" id="WP_244708579.1">
    <property type="nucleotide sequence ID" value="NZ_CP095073.1"/>
</dbReference>
<dbReference type="EMBL" id="CP095073">
    <property type="protein sequence ID" value="UOQ43220.1"/>
    <property type="molecule type" value="Genomic_DNA"/>
</dbReference>
<comment type="similarity">
    <text evidence="1">Belongs to the UPF0180 family.</text>
</comment>
<protein>
    <recommendedName>
        <fullName evidence="1">UPF0180 protein MUN89_14920</fullName>
    </recommendedName>
</protein>
<dbReference type="HAMAP" id="MF_00506">
    <property type="entry name" value="UPF0180"/>
    <property type="match status" value="1"/>
</dbReference>
<reference evidence="2 3" key="1">
    <citation type="submission" date="2022-04" db="EMBL/GenBank/DDBJ databases">
        <title>Halobacillus sp. isolated from saltern.</title>
        <authorList>
            <person name="Won M."/>
            <person name="Lee C.-M."/>
            <person name="Woen H.-Y."/>
            <person name="Kwon S.-W."/>
        </authorList>
    </citation>
    <scope>NUCLEOTIDE SEQUENCE [LARGE SCALE GENOMIC DNA]</scope>
    <source>
        <strain evidence="2 3">SSBR10-3</strain>
    </source>
</reference>
<gene>
    <name evidence="2" type="ORF">MUN89_14920</name>
</gene>
<evidence type="ECO:0000256" key="1">
    <source>
        <dbReference type="HAMAP-Rule" id="MF_00506"/>
    </source>
</evidence>
<name>A0ABY4EGU4_9BACI</name>
<dbReference type="NCBIfam" id="NF002845">
    <property type="entry name" value="PRK03094.1"/>
    <property type="match status" value="1"/>
</dbReference>
<dbReference type="Proteomes" id="UP000831787">
    <property type="component" value="Chromosome"/>
</dbReference>
<proteinExistence type="inferred from homology"/>
<organism evidence="2 3">
    <name type="scientific">Halobacillus salinarum</name>
    <dbReference type="NCBI Taxonomy" id="2932257"/>
    <lineage>
        <taxon>Bacteria</taxon>
        <taxon>Bacillati</taxon>
        <taxon>Bacillota</taxon>
        <taxon>Bacilli</taxon>
        <taxon>Bacillales</taxon>
        <taxon>Bacillaceae</taxon>
        <taxon>Halobacillus</taxon>
    </lineage>
</organism>
<dbReference type="InterPro" id="IPR005370">
    <property type="entry name" value="UPF0180"/>
</dbReference>
<sequence length="80" mass="8919">MKRIAIEESLSDIRSALQEKGYELVTMKTQEDANDCECCIISGQDRNMMGVMDTVTQGTVIDAHGRTADEVCQEVESRFS</sequence>